<name>E4U194_SULKY</name>
<dbReference type="Proteomes" id="UP000008721">
    <property type="component" value="Chromosome"/>
</dbReference>
<dbReference type="KEGG" id="sku:Sulku_0732"/>
<accession>E4U194</accession>
<organism evidence="1 2">
    <name type="scientific">Sulfuricurvum kujiense (strain ATCC BAA-921 / DSM 16994 / JCM 11577 / YK-1)</name>
    <dbReference type="NCBI Taxonomy" id="709032"/>
    <lineage>
        <taxon>Bacteria</taxon>
        <taxon>Pseudomonadati</taxon>
        <taxon>Campylobacterota</taxon>
        <taxon>Epsilonproteobacteria</taxon>
        <taxon>Campylobacterales</taxon>
        <taxon>Sulfurimonadaceae</taxon>
        <taxon>Sulfuricurvum</taxon>
    </lineage>
</organism>
<sequence>MWLTSFKTALVLEDFESIAALLDEMPQFDTHQQMEEAFYLLAQTKTSIEKNKSQIAHIMQQLTNNINFLKSTQIDPPSSLNLKL</sequence>
<gene>
    <name evidence="1" type="ordered locus">Sulku_0732</name>
</gene>
<protein>
    <submittedName>
        <fullName evidence="1">Uncharacterized protein</fullName>
    </submittedName>
</protein>
<proteinExistence type="predicted"/>
<dbReference type="EMBL" id="CP002355">
    <property type="protein sequence ID" value="ADR33398.1"/>
    <property type="molecule type" value="Genomic_DNA"/>
</dbReference>
<keyword evidence="2" id="KW-1185">Reference proteome</keyword>
<dbReference type="eggNOG" id="ENOG50307PY">
    <property type="taxonomic scope" value="Bacteria"/>
</dbReference>
<dbReference type="AlphaFoldDB" id="E4U194"/>
<dbReference type="STRING" id="709032.Sulku_0732"/>
<reference evidence="1 2" key="1">
    <citation type="journal article" date="2012" name="Stand. Genomic Sci.">
        <title>Complete genome sequence of the sulfur compounds oxidizing chemolithoautotroph Sulfuricurvum kujiense type strain (YK-1(T)).</title>
        <authorList>
            <person name="Han C."/>
            <person name="Kotsyurbenko O."/>
            <person name="Chertkov O."/>
            <person name="Held B."/>
            <person name="Lapidus A."/>
            <person name="Nolan M."/>
            <person name="Lucas S."/>
            <person name="Hammon N."/>
            <person name="Deshpande S."/>
            <person name="Cheng J.F."/>
            <person name="Tapia R."/>
            <person name="Goodwin L.A."/>
            <person name="Pitluck S."/>
            <person name="Liolios K."/>
            <person name="Pagani I."/>
            <person name="Ivanova N."/>
            <person name="Mavromatis K."/>
            <person name="Mikhailova N."/>
            <person name="Pati A."/>
            <person name="Chen A."/>
            <person name="Palaniappan K."/>
            <person name="Land M."/>
            <person name="Hauser L."/>
            <person name="Chang Y.J."/>
            <person name="Jeffries C.D."/>
            <person name="Brambilla E.M."/>
            <person name="Rohde M."/>
            <person name="Spring S."/>
            <person name="Sikorski J."/>
            <person name="Goker M."/>
            <person name="Woyke T."/>
            <person name="Bristow J."/>
            <person name="Eisen J.A."/>
            <person name="Markowitz V."/>
            <person name="Hugenholtz P."/>
            <person name="Kyrpides N.C."/>
            <person name="Klenk H.P."/>
            <person name="Detter J.C."/>
        </authorList>
    </citation>
    <scope>NUCLEOTIDE SEQUENCE [LARGE SCALE GENOMIC DNA]</scope>
    <source>
        <strain evidence="2">ATCC BAA-921 / DSM 16994 / JCM 11577 / YK-1</strain>
    </source>
</reference>
<evidence type="ECO:0000313" key="1">
    <source>
        <dbReference type="EMBL" id="ADR33398.1"/>
    </source>
</evidence>
<dbReference type="HOGENOM" id="CLU_192776_0_0_7"/>
<evidence type="ECO:0000313" key="2">
    <source>
        <dbReference type="Proteomes" id="UP000008721"/>
    </source>
</evidence>